<organism evidence="1 2">
    <name type="scientific">Desulfosalsimonas propionicica</name>
    <dbReference type="NCBI Taxonomy" id="332175"/>
    <lineage>
        <taxon>Bacteria</taxon>
        <taxon>Pseudomonadati</taxon>
        <taxon>Thermodesulfobacteriota</taxon>
        <taxon>Desulfobacteria</taxon>
        <taxon>Desulfobacterales</taxon>
        <taxon>Desulfosalsimonadaceae</taxon>
        <taxon>Desulfosalsimonas</taxon>
    </lineage>
</organism>
<protein>
    <recommendedName>
        <fullName evidence="3">Transposase</fullName>
    </recommendedName>
</protein>
<proteinExistence type="predicted"/>
<dbReference type="EMBL" id="JACDUS010000005">
    <property type="protein sequence ID" value="MBA2881816.1"/>
    <property type="molecule type" value="Genomic_DNA"/>
</dbReference>
<evidence type="ECO:0000313" key="2">
    <source>
        <dbReference type="Proteomes" id="UP000525298"/>
    </source>
</evidence>
<dbReference type="AlphaFoldDB" id="A0A7W0C9U4"/>
<name>A0A7W0C9U4_9BACT</name>
<keyword evidence="2" id="KW-1185">Reference proteome</keyword>
<reference evidence="1 2" key="1">
    <citation type="submission" date="2020-07" db="EMBL/GenBank/DDBJ databases">
        <title>Genomic Encyclopedia of Type Strains, Phase IV (KMG-IV): sequencing the most valuable type-strain genomes for metagenomic binning, comparative biology and taxonomic classification.</title>
        <authorList>
            <person name="Goeker M."/>
        </authorList>
    </citation>
    <scope>NUCLEOTIDE SEQUENCE [LARGE SCALE GENOMIC DNA]</scope>
    <source>
        <strain evidence="1 2">DSM 17721</strain>
    </source>
</reference>
<comment type="caution">
    <text evidence="1">The sequence shown here is derived from an EMBL/GenBank/DDBJ whole genome shotgun (WGS) entry which is preliminary data.</text>
</comment>
<evidence type="ECO:0008006" key="3">
    <source>
        <dbReference type="Google" id="ProtNLM"/>
    </source>
</evidence>
<gene>
    <name evidence="1" type="ORF">HNR65_002147</name>
</gene>
<sequence length="131" mass="14661">METAENTINLNFFTATDVAKIFGPNFLDADVCRQWILRRLHPDGAFCPCCGSGLTGTALGRFWQSRTVTCRSCGRDFTARTGTILAGKNLSYQEIVLMAWLMARGDSNSEISEIIGCNRETVRLWRFQLEG</sequence>
<dbReference type="Proteomes" id="UP000525298">
    <property type="component" value="Unassembled WGS sequence"/>
</dbReference>
<evidence type="ECO:0000313" key="1">
    <source>
        <dbReference type="EMBL" id="MBA2881816.1"/>
    </source>
</evidence>
<accession>A0A7W0C9U4</accession>